<keyword evidence="2" id="KW-1185">Reference proteome</keyword>
<sequence>MNEFSQIGDAELIDELSTLTTQTAKLRARMFDLMAELDRRRTSVV</sequence>
<evidence type="ECO:0000313" key="2">
    <source>
        <dbReference type="Proteomes" id="UP001500665"/>
    </source>
</evidence>
<dbReference type="RefSeq" id="WP_344237095.1">
    <property type="nucleotide sequence ID" value="NZ_BAAAHH010000002.1"/>
</dbReference>
<evidence type="ECO:0000313" key="1">
    <source>
        <dbReference type="EMBL" id="GAA0940342.1"/>
    </source>
</evidence>
<organism evidence="1 2">
    <name type="scientific">Actinocorallia libanotica</name>
    <dbReference type="NCBI Taxonomy" id="46162"/>
    <lineage>
        <taxon>Bacteria</taxon>
        <taxon>Bacillati</taxon>
        <taxon>Actinomycetota</taxon>
        <taxon>Actinomycetes</taxon>
        <taxon>Streptosporangiales</taxon>
        <taxon>Thermomonosporaceae</taxon>
        <taxon>Actinocorallia</taxon>
    </lineage>
</organism>
<comment type="caution">
    <text evidence="1">The sequence shown here is derived from an EMBL/GenBank/DDBJ whole genome shotgun (WGS) entry which is preliminary data.</text>
</comment>
<protein>
    <submittedName>
        <fullName evidence="1">Uncharacterized protein</fullName>
    </submittedName>
</protein>
<accession>A0ABN1QBK2</accession>
<name>A0ABN1QBK2_9ACTN</name>
<reference evidence="1 2" key="1">
    <citation type="journal article" date="2019" name="Int. J. Syst. Evol. Microbiol.">
        <title>The Global Catalogue of Microorganisms (GCM) 10K type strain sequencing project: providing services to taxonomists for standard genome sequencing and annotation.</title>
        <authorList>
            <consortium name="The Broad Institute Genomics Platform"/>
            <consortium name="The Broad Institute Genome Sequencing Center for Infectious Disease"/>
            <person name="Wu L."/>
            <person name="Ma J."/>
        </authorList>
    </citation>
    <scope>NUCLEOTIDE SEQUENCE [LARGE SCALE GENOMIC DNA]</scope>
    <source>
        <strain evidence="1 2">JCM 10696</strain>
    </source>
</reference>
<gene>
    <name evidence="1" type="ORF">GCM10009550_09710</name>
</gene>
<proteinExistence type="predicted"/>
<dbReference type="Proteomes" id="UP001500665">
    <property type="component" value="Unassembled WGS sequence"/>
</dbReference>
<dbReference type="EMBL" id="BAAAHH010000002">
    <property type="protein sequence ID" value="GAA0940342.1"/>
    <property type="molecule type" value="Genomic_DNA"/>
</dbReference>